<dbReference type="Pfam" id="PF00069">
    <property type="entry name" value="Pkinase"/>
    <property type="match status" value="1"/>
</dbReference>
<dbReference type="SMART" id="SM00220">
    <property type="entry name" value="S_TKc"/>
    <property type="match status" value="1"/>
</dbReference>
<dbReference type="InterPro" id="IPR011009">
    <property type="entry name" value="Kinase-like_dom_sf"/>
</dbReference>
<dbReference type="PANTHER" id="PTHR24055">
    <property type="entry name" value="MITOGEN-ACTIVATED PROTEIN KINASE"/>
    <property type="match status" value="1"/>
</dbReference>
<dbReference type="OrthoDB" id="5979581at2759"/>
<dbReference type="EMBL" id="JAFJZO010000030">
    <property type="protein sequence ID" value="KAG5498677.1"/>
    <property type="molecule type" value="Genomic_DNA"/>
</dbReference>
<evidence type="ECO:0000313" key="4">
    <source>
        <dbReference type="EMBL" id="KAG5498677.1"/>
    </source>
</evidence>
<protein>
    <recommendedName>
        <fullName evidence="3">Protein kinase domain-containing protein</fullName>
    </recommendedName>
</protein>
<sequence length="623" mass="66462">MAHFLFAAGGVAAATLPMAADRDTVSPAWSIYDDCLFGASQGDEVGGLAVEEEGMGNREGTGAHRLPYISDPVLSMTLKGSQLKKEAPIRRGAQGAVYSALDPAVSTIAQDEQAEELASQEISREHGGNEHVAGGELTLARCGRHVAVKRIFIQTNDFSARDISATVLREVTLHRFVSDKQAACLAARSTSDSTAMAPGATAPVEVDRRRARGDLLDDSARVIHLYRVVEAPHKGMCLVMELAATNLEQIIFAHGAGGASKSVGAGGHRRKPGIVSLFASSASTDVGSGLNLPFASSPTCTNEAMASEKPLTYPPPSPLSRIPLVRYVMRRLLRLVCFLHETCGVVHRDLKLTNVLVTKDAGLRLGDFGSARFFPPLRRATTTATGNSLPLAERHGPVADQPDQLPCTPLSIRTTLHYRSPEALLGAQACRTAADIWALGVIFAQLLLEKRLFNSMSELDLLGAIQKLLGVPTYKAPASQDAASSVPGQAVDVASVAPISVPPPSLPYKFHAGVVSADGLDLLSRMLHQQPECRITARGALQHPFLNLEGISTRAAHDDDERGRALWEERVEAVLREQAAGSTHGMAGGGRPVFMRLAEDEDEEDEEYGVAPFRVNLGGYTSS</sequence>
<evidence type="ECO:0000256" key="2">
    <source>
        <dbReference type="ARBA" id="ARBA00022840"/>
    </source>
</evidence>
<accession>A0A836I5G3</accession>
<dbReference type="GO" id="GO:0005524">
    <property type="term" value="F:ATP binding"/>
    <property type="evidence" value="ECO:0007669"/>
    <property type="project" value="UniProtKB-KW"/>
</dbReference>
<evidence type="ECO:0000256" key="1">
    <source>
        <dbReference type="ARBA" id="ARBA00022741"/>
    </source>
</evidence>
<dbReference type="GO" id="GO:0004672">
    <property type="term" value="F:protein kinase activity"/>
    <property type="evidence" value="ECO:0007669"/>
    <property type="project" value="InterPro"/>
</dbReference>
<keyword evidence="5" id="KW-1185">Reference proteome</keyword>
<dbReference type="FunFam" id="1.10.510.10:FF:001558">
    <property type="entry name" value="Protein kinase, putative"/>
    <property type="match status" value="1"/>
</dbReference>
<dbReference type="InterPro" id="IPR050117">
    <property type="entry name" value="MAPK"/>
</dbReference>
<dbReference type="PROSITE" id="PS50011">
    <property type="entry name" value="PROTEIN_KINASE_DOM"/>
    <property type="match status" value="1"/>
</dbReference>
<dbReference type="KEGG" id="phet:94289064"/>
<dbReference type="PROSITE" id="PS00108">
    <property type="entry name" value="PROTEIN_KINASE_ST"/>
    <property type="match status" value="1"/>
</dbReference>
<organism evidence="4 5">
    <name type="scientific">Porcisia hertigi</name>
    <dbReference type="NCBI Taxonomy" id="2761500"/>
    <lineage>
        <taxon>Eukaryota</taxon>
        <taxon>Discoba</taxon>
        <taxon>Euglenozoa</taxon>
        <taxon>Kinetoplastea</taxon>
        <taxon>Metakinetoplastina</taxon>
        <taxon>Trypanosomatida</taxon>
        <taxon>Trypanosomatidae</taxon>
        <taxon>Leishmaniinae</taxon>
        <taxon>Porcisia</taxon>
    </lineage>
</organism>
<feature type="domain" description="Protein kinase" evidence="3">
    <location>
        <begin position="83"/>
        <end position="546"/>
    </location>
</feature>
<dbReference type="AlphaFoldDB" id="A0A836I5G3"/>
<dbReference type="InterPro" id="IPR008271">
    <property type="entry name" value="Ser/Thr_kinase_AS"/>
</dbReference>
<gene>
    <name evidence="4" type="ORF">JKF63_02964</name>
</gene>
<proteinExistence type="predicted"/>
<dbReference type="SUPFAM" id="SSF56112">
    <property type="entry name" value="Protein kinase-like (PK-like)"/>
    <property type="match status" value="1"/>
</dbReference>
<keyword evidence="1" id="KW-0547">Nucleotide-binding</keyword>
<dbReference type="Gene3D" id="1.10.510.10">
    <property type="entry name" value="Transferase(Phosphotransferase) domain 1"/>
    <property type="match status" value="1"/>
</dbReference>
<dbReference type="InterPro" id="IPR000719">
    <property type="entry name" value="Prot_kinase_dom"/>
</dbReference>
<reference evidence="4 5" key="1">
    <citation type="submission" date="2021-02" db="EMBL/GenBank/DDBJ databases">
        <title>Porcisia hertigi Genome sequencing and assembly.</title>
        <authorList>
            <person name="Almutairi H."/>
            <person name="Gatherer D."/>
        </authorList>
    </citation>
    <scope>NUCLEOTIDE SEQUENCE [LARGE SCALE GENOMIC DNA]</scope>
    <source>
        <strain evidence="4 5">C119</strain>
    </source>
</reference>
<dbReference type="Proteomes" id="UP000674318">
    <property type="component" value="Unassembled WGS sequence"/>
</dbReference>
<evidence type="ECO:0000259" key="3">
    <source>
        <dbReference type="PROSITE" id="PS50011"/>
    </source>
</evidence>
<comment type="caution">
    <text evidence="4">The sequence shown here is derived from an EMBL/GenBank/DDBJ whole genome shotgun (WGS) entry which is preliminary data.</text>
</comment>
<dbReference type="RefSeq" id="XP_067755431.1">
    <property type="nucleotide sequence ID" value="XM_067898987.1"/>
</dbReference>
<evidence type="ECO:0000313" key="5">
    <source>
        <dbReference type="Proteomes" id="UP000674318"/>
    </source>
</evidence>
<dbReference type="GeneID" id="94289064"/>
<keyword evidence="2" id="KW-0067">ATP-binding</keyword>
<name>A0A836I5G3_9TRYP</name>